<organism evidence="1 2">
    <name type="scientific">Litomosoides sigmodontis</name>
    <name type="common">Filarial nematode worm</name>
    <dbReference type="NCBI Taxonomy" id="42156"/>
    <lineage>
        <taxon>Eukaryota</taxon>
        <taxon>Metazoa</taxon>
        <taxon>Ecdysozoa</taxon>
        <taxon>Nematoda</taxon>
        <taxon>Chromadorea</taxon>
        <taxon>Rhabditida</taxon>
        <taxon>Spirurina</taxon>
        <taxon>Spiruromorpha</taxon>
        <taxon>Filarioidea</taxon>
        <taxon>Onchocercidae</taxon>
        <taxon>Litomosoides</taxon>
    </lineage>
</organism>
<proteinExistence type="predicted"/>
<dbReference type="Proteomes" id="UP000277928">
    <property type="component" value="Unassembled WGS sequence"/>
</dbReference>
<keyword evidence="2" id="KW-1185">Reference proteome</keyword>
<evidence type="ECO:0000313" key="1">
    <source>
        <dbReference type="EMBL" id="VDK68827.1"/>
    </source>
</evidence>
<dbReference type="EMBL" id="UYRX01000014">
    <property type="protein sequence ID" value="VDK68827.1"/>
    <property type="molecule type" value="Genomic_DNA"/>
</dbReference>
<dbReference type="AlphaFoldDB" id="A0A3P6S9N0"/>
<reference evidence="1 2" key="1">
    <citation type="submission" date="2018-08" db="EMBL/GenBank/DDBJ databases">
        <authorList>
            <person name="Laetsch R D."/>
            <person name="Stevens L."/>
            <person name="Kumar S."/>
            <person name="Blaxter L. M."/>
        </authorList>
    </citation>
    <scope>NUCLEOTIDE SEQUENCE [LARGE SCALE GENOMIC DNA]</scope>
</reference>
<sequence>MPITARETADSEIIYCSCEGKGDVHCSGILMIYARITSVKSENPIPNERNIWPSTSIKSENLECVAEKVRR</sequence>
<evidence type="ECO:0000313" key="2">
    <source>
        <dbReference type="Proteomes" id="UP000277928"/>
    </source>
</evidence>
<name>A0A3P6S9N0_LITSI</name>
<protein>
    <submittedName>
        <fullName evidence="1">Uncharacterized protein</fullName>
    </submittedName>
</protein>
<accession>A0A3P6S9N0</accession>
<gene>
    <name evidence="1" type="ORF">NLS_LOCUS562</name>
</gene>